<dbReference type="GO" id="GO:0015628">
    <property type="term" value="P:protein secretion by the type II secretion system"/>
    <property type="evidence" value="ECO:0007669"/>
    <property type="project" value="InterPro"/>
</dbReference>
<keyword evidence="7 11" id="KW-1133">Transmembrane helix</keyword>
<reference evidence="13 14" key="1">
    <citation type="submission" date="2015-07" db="EMBL/GenBank/DDBJ databases">
        <title>Acinetobacter yuneri, a novel member of Acinetobacter calcoaceticus-Acinetobacter baumannii complex isolated from clinical specimen.</title>
        <authorList>
            <person name="Yu Y."/>
        </authorList>
    </citation>
    <scope>NUCLEOTIDE SEQUENCE [LARGE SCALE GENOMIC DNA]</scope>
    <source>
        <strain evidence="13 14">A362</strain>
    </source>
</reference>
<evidence type="ECO:0000256" key="11">
    <source>
        <dbReference type="SAM" id="Phobius"/>
    </source>
</evidence>
<evidence type="ECO:0000256" key="2">
    <source>
        <dbReference type="ARBA" id="ARBA00021549"/>
    </source>
</evidence>
<dbReference type="GO" id="GO:0005886">
    <property type="term" value="C:plasma membrane"/>
    <property type="evidence" value="ECO:0007669"/>
    <property type="project" value="UniProtKB-SubCell"/>
</dbReference>
<dbReference type="RefSeq" id="WP_077168726.1">
    <property type="nucleotide sequence ID" value="NZ_LFZS01000002.1"/>
</dbReference>
<evidence type="ECO:0000313" key="13">
    <source>
        <dbReference type="EMBL" id="ONN55895.1"/>
    </source>
</evidence>
<evidence type="ECO:0000256" key="1">
    <source>
        <dbReference type="ARBA" id="ARBA00004377"/>
    </source>
</evidence>
<evidence type="ECO:0000313" key="14">
    <source>
        <dbReference type="Proteomes" id="UP000189376"/>
    </source>
</evidence>
<keyword evidence="4" id="KW-0488">Methylation</keyword>
<evidence type="ECO:0000256" key="4">
    <source>
        <dbReference type="ARBA" id="ARBA00022481"/>
    </source>
</evidence>
<evidence type="ECO:0000256" key="5">
    <source>
        <dbReference type="ARBA" id="ARBA00022519"/>
    </source>
</evidence>
<protein>
    <recommendedName>
        <fullName evidence="2">Type II secretion system protein H</fullName>
    </recommendedName>
    <alternativeName>
        <fullName evidence="10">General secretion pathway protein H</fullName>
    </alternativeName>
</protein>
<evidence type="ECO:0000256" key="9">
    <source>
        <dbReference type="ARBA" id="ARBA00025772"/>
    </source>
</evidence>
<dbReference type="Gene3D" id="3.55.40.10">
    <property type="entry name" value="minor pseudopilin epsh domain"/>
    <property type="match status" value="1"/>
</dbReference>
<comment type="caution">
    <text evidence="13">The sequence shown here is derived from an EMBL/GenBank/DDBJ whole genome shotgun (WGS) entry which is preliminary data.</text>
</comment>
<dbReference type="EMBL" id="LFZS01000002">
    <property type="protein sequence ID" value="ONN55895.1"/>
    <property type="molecule type" value="Genomic_DNA"/>
</dbReference>
<feature type="domain" description="General secretion pathway GspH" evidence="12">
    <location>
        <begin position="49"/>
        <end position="159"/>
    </location>
</feature>
<keyword evidence="14" id="KW-1185">Reference proteome</keyword>
<evidence type="ECO:0000256" key="8">
    <source>
        <dbReference type="ARBA" id="ARBA00023136"/>
    </source>
</evidence>
<feature type="transmembrane region" description="Helical" evidence="11">
    <location>
        <begin position="6"/>
        <end position="30"/>
    </location>
</feature>
<keyword evidence="8 11" id="KW-0472">Membrane</keyword>
<keyword evidence="6 11" id="KW-0812">Transmembrane</keyword>
<name>A0A1V2V111_9GAMM</name>
<evidence type="ECO:0000256" key="7">
    <source>
        <dbReference type="ARBA" id="ARBA00022989"/>
    </source>
</evidence>
<gene>
    <name evidence="13" type="ORF">AC058_04710</name>
</gene>
<dbReference type="Proteomes" id="UP000189376">
    <property type="component" value="Unassembled WGS sequence"/>
</dbReference>
<comment type="subcellular location">
    <subcellularLocation>
        <location evidence="1">Cell inner membrane</location>
        <topology evidence="1">Single-pass membrane protein</topology>
    </subcellularLocation>
</comment>
<dbReference type="InterPro" id="IPR022346">
    <property type="entry name" value="T2SS_GspH"/>
</dbReference>
<accession>A0A1V2V111</accession>
<comment type="similarity">
    <text evidence="9">Belongs to the GSP H family.</text>
</comment>
<evidence type="ECO:0000256" key="3">
    <source>
        <dbReference type="ARBA" id="ARBA00022475"/>
    </source>
</evidence>
<keyword evidence="3" id="KW-1003">Cell membrane</keyword>
<evidence type="ECO:0000256" key="10">
    <source>
        <dbReference type="ARBA" id="ARBA00030775"/>
    </source>
</evidence>
<evidence type="ECO:0000259" key="12">
    <source>
        <dbReference type="Pfam" id="PF12019"/>
    </source>
</evidence>
<dbReference type="InterPro" id="IPR045584">
    <property type="entry name" value="Pilin-like"/>
</dbReference>
<proteinExistence type="inferred from homology"/>
<dbReference type="AlphaFoldDB" id="A0A1V2V111"/>
<sequence>MFKSPGFTIVELSITLVIIIIMSVIAIPLYHQFMASAELKNTPRVLTIHIQKAKYDAIVRHTNIVLCPSSDQFICNTNWNSQLISFVDNNRNLQHDLNEELLTSVDLNHHYGSMKLQRFGKKQNSIVFQGNSGLPIESNGSFIYCSYDQLKNFKLILSKMGHVRLEESQNC</sequence>
<dbReference type="SUPFAM" id="SSF54523">
    <property type="entry name" value="Pili subunits"/>
    <property type="match status" value="1"/>
</dbReference>
<keyword evidence="5" id="KW-0997">Cell inner membrane</keyword>
<dbReference type="Pfam" id="PF12019">
    <property type="entry name" value="GspH"/>
    <property type="match status" value="1"/>
</dbReference>
<dbReference type="GO" id="GO:0015627">
    <property type="term" value="C:type II protein secretion system complex"/>
    <property type="evidence" value="ECO:0007669"/>
    <property type="project" value="InterPro"/>
</dbReference>
<dbReference type="GeneID" id="60734901"/>
<evidence type="ECO:0000256" key="6">
    <source>
        <dbReference type="ARBA" id="ARBA00022692"/>
    </source>
</evidence>
<organism evidence="13 14">
    <name type="scientific">Acinetobacter genomosp. 33YU</name>
    <dbReference type="NCBI Taxonomy" id="1675530"/>
    <lineage>
        <taxon>Bacteria</taxon>
        <taxon>Pseudomonadati</taxon>
        <taxon>Pseudomonadota</taxon>
        <taxon>Gammaproteobacteria</taxon>
        <taxon>Moraxellales</taxon>
        <taxon>Moraxellaceae</taxon>
        <taxon>Acinetobacter</taxon>
    </lineage>
</organism>